<feature type="transmembrane region" description="Helical" evidence="6">
    <location>
        <begin position="51"/>
        <end position="75"/>
    </location>
</feature>
<evidence type="ECO:0000256" key="3">
    <source>
        <dbReference type="ARBA" id="ARBA00022692"/>
    </source>
</evidence>
<dbReference type="Proteomes" id="UP000683360">
    <property type="component" value="Unassembled WGS sequence"/>
</dbReference>
<dbReference type="InterPro" id="IPR007735">
    <property type="entry name" value="Pecanex_C"/>
</dbReference>
<feature type="transmembrane region" description="Helical" evidence="6">
    <location>
        <begin position="328"/>
        <end position="350"/>
    </location>
</feature>
<name>A0A8S3PUS9_MYTED</name>
<dbReference type="EMBL" id="CAJPWZ010000169">
    <property type="protein sequence ID" value="CAG2187443.1"/>
    <property type="molecule type" value="Genomic_DNA"/>
</dbReference>
<dbReference type="GO" id="GO:0016020">
    <property type="term" value="C:membrane"/>
    <property type="evidence" value="ECO:0007669"/>
    <property type="project" value="UniProtKB-SubCell"/>
</dbReference>
<dbReference type="PANTHER" id="PTHR12372:SF6">
    <property type="entry name" value="PECANEX-LIKE PROTEIN 4"/>
    <property type="match status" value="1"/>
</dbReference>
<evidence type="ECO:0000259" key="8">
    <source>
        <dbReference type="Pfam" id="PF05041"/>
    </source>
</evidence>
<feature type="transmembrane region" description="Helical" evidence="6">
    <location>
        <begin position="154"/>
        <end position="173"/>
    </location>
</feature>
<feature type="region of interest" description="Disordered" evidence="7">
    <location>
        <begin position="853"/>
        <end position="882"/>
    </location>
</feature>
<reference evidence="9" key="1">
    <citation type="submission" date="2021-03" db="EMBL/GenBank/DDBJ databases">
        <authorList>
            <person name="Bekaert M."/>
        </authorList>
    </citation>
    <scope>NUCLEOTIDE SEQUENCE</scope>
</reference>
<organism evidence="9 10">
    <name type="scientific">Mytilus edulis</name>
    <name type="common">Blue mussel</name>
    <dbReference type="NCBI Taxonomy" id="6550"/>
    <lineage>
        <taxon>Eukaryota</taxon>
        <taxon>Metazoa</taxon>
        <taxon>Spiralia</taxon>
        <taxon>Lophotrochozoa</taxon>
        <taxon>Mollusca</taxon>
        <taxon>Bivalvia</taxon>
        <taxon>Autobranchia</taxon>
        <taxon>Pteriomorphia</taxon>
        <taxon>Mytilida</taxon>
        <taxon>Mytiloidea</taxon>
        <taxon>Mytilidae</taxon>
        <taxon>Mytilinae</taxon>
        <taxon>Mytilus</taxon>
    </lineage>
</organism>
<feature type="transmembrane region" description="Helical" evidence="6">
    <location>
        <begin position="225"/>
        <end position="244"/>
    </location>
</feature>
<keyword evidence="10" id="KW-1185">Reference proteome</keyword>
<feature type="transmembrane region" description="Helical" evidence="6">
    <location>
        <begin position="302"/>
        <end position="321"/>
    </location>
</feature>
<comment type="caution">
    <text evidence="9">The sequence shown here is derived from an EMBL/GenBank/DDBJ whole genome shotgun (WGS) entry which is preliminary data.</text>
</comment>
<feature type="domain" description="Pecanex C-terminal" evidence="8">
    <location>
        <begin position="1104"/>
        <end position="1276"/>
    </location>
</feature>
<feature type="transmembrane region" description="Helical" evidence="6">
    <location>
        <begin position="185"/>
        <end position="205"/>
    </location>
</feature>
<evidence type="ECO:0000256" key="6">
    <source>
        <dbReference type="RuleBase" id="RU367089"/>
    </source>
</evidence>
<evidence type="ECO:0000256" key="2">
    <source>
        <dbReference type="ARBA" id="ARBA00010170"/>
    </source>
</evidence>
<feature type="transmembrane region" description="Helical" evidence="6">
    <location>
        <begin position="256"/>
        <end position="282"/>
    </location>
</feature>
<dbReference type="InterPro" id="IPR039797">
    <property type="entry name" value="Pecanex"/>
</dbReference>
<feature type="transmembrane region" description="Helical" evidence="6">
    <location>
        <begin position="607"/>
        <end position="633"/>
    </location>
</feature>
<comment type="similarity">
    <text evidence="2 6">Belongs to the pecanex family.</text>
</comment>
<keyword evidence="4 6" id="KW-1133">Transmembrane helix</keyword>
<evidence type="ECO:0000256" key="7">
    <source>
        <dbReference type="SAM" id="MobiDB-lite"/>
    </source>
</evidence>
<feature type="transmembrane region" description="Helical" evidence="6">
    <location>
        <begin position="543"/>
        <end position="570"/>
    </location>
</feature>
<feature type="compositionally biased region" description="Polar residues" evidence="7">
    <location>
        <begin position="864"/>
        <end position="873"/>
    </location>
</feature>
<feature type="transmembrane region" description="Helical" evidence="6">
    <location>
        <begin position="377"/>
        <end position="398"/>
    </location>
</feature>
<keyword evidence="3 6" id="KW-0812">Transmembrane</keyword>
<gene>
    <name evidence="9" type="ORF">MEDL_2899</name>
</gene>
<feature type="transmembrane region" description="Helical" evidence="6">
    <location>
        <begin position="576"/>
        <end position="595"/>
    </location>
</feature>
<dbReference type="OrthoDB" id="5979286at2759"/>
<feature type="transmembrane region" description="Helical" evidence="6">
    <location>
        <begin position="475"/>
        <end position="495"/>
    </location>
</feature>
<comment type="subcellular location">
    <subcellularLocation>
        <location evidence="1 6">Membrane</location>
        <topology evidence="1 6">Multi-pass membrane protein</topology>
    </subcellularLocation>
</comment>
<accession>A0A8S3PUS9</accession>
<protein>
    <recommendedName>
        <fullName evidence="6">Pecanex-like protein</fullName>
    </recommendedName>
</protein>
<dbReference type="Pfam" id="PF05041">
    <property type="entry name" value="Pecanex_C"/>
    <property type="match status" value="1"/>
</dbReference>
<proteinExistence type="inferred from homology"/>
<evidence type="ECO:0000313" key="9">
    <source>
        <dbReference type="EMBL" id="CAG2187443.1"/>
    </source>
</evidence>
<feature type="compositionally biased region" description="Low complexity" evidence="7">
    <location>
        <begin position="853"/>
        <end position="863"/>
    </location>
</feature>
<keyword evidence="5 6" id="KW-0472">Membrane</keyword>
<feature type="transmembrane region" description="Helical" evidence="6">
    <location>
        <begin position="515"/>
        <end position="531"/>
    </location>
</feature>
<evidence type="ECO:0000256" key="4">
    <source>
        <dbReference type="ARBA" id="ARBA00022989"/>
    </source>
</evidence>
<feature type="transmembrane region" description="Helical" evidence="6">
    <location>
        <begin position="87"/>
        <end position="107"/>
    </location>
</feature>
<evidence type="ECO:0000313" key="10">
    <source>
        <dbReference type="Proteomes" id="UP000683360"/>
    </source>
</evidence>
<dbReference type="PANTHER" id="PTHR12372">
    <property type="entry name" value="PECANEX"/>
    <property type="match status" value="1"/>
</dbReference>
<evidence type="ECO:0000256" key="5">
    <source>
        <dbReference type="ARBA" id="ARBA00023136"/>
    </source>
</evidence>
<sequence>MLKILNFFRTLLLCQVLREINKVLVQLSTANRFPQTLLGGPKLRLGYEAPVYVYFQQPVIISVSILIGGIFTLLVELKTIDDYVGSIITGSLIFTCVLIVQLTSTIVQAQNSSDLPYPTKKNLLAEEDEIDFFSCCGVETLEFVVPKKRFKFNIVIHAVLSGFVCGLTFMYLLPMTLNSLYSHNTGATVVLYIFGWLTLCIAQYSLSVGSPPEPNTYKTQDSWEIAPLMRSLYVLICVSIYLMNRYYSTVFNTADQALHIVFACLPLAWITGLLPPLDAFILWLFEQIHVFMLGGSPVSSDIRLLVLLVISLTVFLAAYFIKKSIATVVICALMGYLLSLDLGAAANNIYHYLLFRNKVTSGTSSMDVTSQTSKYGFLWKFGLLQCLYHFVMIVIVGVMSGMLNSNTGTAGSIDSSAWKTIGYVIIGCCVAEKIFRDLQNVYIFFGLWRNLPCIYPNSRGRSYDKRRRRLRILGVIRRFIVNWVSPFLMLAYISILITSTDPDSVSLTSGMDTTIAVWYTFGTVRVFRWIWQGTVNSLLELSIVHIILVAIPNNTTVISYGVPILSLLIGLSRDRFFQFIYKLYFAFTLLITSVSDKKQREEVNNSIFVLSILFFPVVLGIIGAATILSAPLLSLFTLPLFFIGFPRPNKFWPEAVGASANSNPDTMFYMQVAPKLSQTLRAAFADGSLGEPVPGFHYLVRFQDRLVWVMVLERGYGFCSLNIKGLELQETSCHTAEAARIDEIFESAFEKEDASCMGYINEYPMHTLTPMDSANVEAYSDARNVLTGIIDYPANYDIVMDSFIKALVWVLIRHVNQIKLKEGKKKGDESLTKARQKPIEKVELTEFKKESNNNFSNGLNGNLRHSNNVTNTENTRKGNFPPVHKTTVEVVIDKDNRTTVRPPSSRSVKRKSSWSSLNSFTDSIFSEDGIFNDKKPPKKEIKKTIVSNKPMKSDDDIDVLDEMLDDLDFGLPAMDINQRSKPANNTSKAPIKKNQFSYGNTIYKPVTNLAGSPDFKCSHSTQISLPSRWRELPLEYSQLSRYLSKFPRDWYKHVLGTLDWSNTGLSTQQVLGEVTGDEALLNCYSQLIMACYSIFESNGSVKSASQLYKYYNGDLPWNAMLDWLSEDKQLHNLVLRAYRYGFKLMLDQILIGEANTPEETQEYFEEYDKDWYIGLEKDDDWKAAVLSSRKQLFSMGHNKAQGTYNSRVLSLQPVMAHIGRMNPEVVKGQWANLSLELLYLTNDDEERYSIQAHPTILRNLTVQSADPPLGYPIFSSEPISIPTL</sequence>
<evidence type="ECO:0000256" key="1">
    <source>
        <dbReference type="ARBA" id="ARBA00004141"/>
    </source>
</evidence>